<keyword evidence="2" id="KW-0547">Nucleotide-binding</keyword>
<evidence type="ECO:0000256" key="3">
    <source>
        <dbReference type="ARBA" id="ARBA00022840"/>
    </source>
</evidence>
<sequence length="305" mass="32233">MTAPAVLATGLCLQAAGRPIVDAVSFSVAAGEIFGIVGADGAGKSALLRLLTGQQRPSAGTLALFGRPAGDPQVRERLAYMPQVFGQYPDLSVRENLRFYAALHGLRGAAASAMVADLTARAGLRGFEQRRAGQLSGGMMQKLALACALVTRPRAIFLDEPTTGVDPVSRRAFWQLLEGVRAEGVAIVCATANMEEAERCDRIAMMRRGRFRHIGTALELIASVRSHLYLAAGAQGRALVPLLRARPEVELAFPVGRQARVWLPAGAAIAALQAAIPDVQFTPLAPGLHDVALRDLALQQEGGDA</sequence>
<dbReference type="PANTHER" id="PTHR43038">
    <property type="entry name" value="ATP-BINDING CASSETTE, SUB-FAMILY H, MEMBER 1"/>
    <property type="match status" value="1"/>
</dbReference>
<gene>
    <name evidence="5" type="ORF">ACFPOE_19395</name>
</gene>
<dbReference type="InterPro" id="IPR003439">
    <property type="entry name" value="ABC_transporter-like_ATP-bd"/>
</dbReference>
<keyword evidence="3 5" id="KW-0067">ATP-binding</keyword>
<evidence type="ECO:0000313" key="5">
    <source>
        <dbReference type="EMBL" id="MFC5499717.1"/>
    </source>
</evidence>
<comment type="caution">
    <text evidence="5">The sequence shown here is derived from an EMBL/GenBank/DDBJ whole genome shotgun (WGS) entry which is preliminary data.</text>
</comment>
<keyword evidence="1" id="KW-0472">Membrane</keyword>
<keyword evidence="1" id="KW-1003">Cell membrane</keyword>
<dbReference type="RefSeq" id="WP_376851968.1">
    <property type="nucleotide sequence ID" value="NZ_JBHSMF010000010.1"/>
</dbReference>
<dbReference type="Gene3D" id="3.40.50.300">
    <property type="entry name" value="P-loop containing nucleotide triphosphate hydrolases"/>
    <property type="match status" value="1"/>
</dbReference>
<keyword evidence="6" id="KW-1185">Reference proteome</keyword>
<dbReference type="SUPFAM" id="SSF52540">
    <property type="entry name" value="P-loop containing nucleoside triphosphate hydrolases"/>
    <property type="match status" value="1"/>
</dbReference>
<protein>
    <submittedName>
        <fullName evidence="5">ABC transporter ATP-binding protein</fullName>
    </submittedName>
</protein>
<name>A0ABW0NK15_9BURK</name>
<dbReference type="Proteomes" id="UP001596037">
    <property type="component" value="Unassembled WGS sequence"/>
</dbReference>
<dbReference type="PROSITE" id="PS50893">
    <property type="entry name" value="ABC_TRANSPORTER_2"/>
    <property type="match status" value="1"/>
</dbReference>
<organism evidence="5 6">
    <name type="scientific">Caenimonas terrae</name>
    <dbReference type="NCBI Taxonomy" id="696074"/>
    <lineage>
        <taxon>Bacteria</taxon>
        <taxon>Pseudomonadati</taxon>
        <taxon>Pseudomonadota</taxon>
        <taxon>Betaproteobacteria</taxon>
        <taxon>Burkholderiales</taxon>
        <taxon>Comamonadaceae</taxon>
        <taxon>Caenimonas</taxon>
    </lineage>
</organism>
<accession>A0ABW0NK15</accession>
<evidence type="ECO:0000259" key="4">
    <source>
        <dbReference type="PROSITE" id="PS50893"/>
    </source>
</evidence>
<dbReference type="GO" id="GO:0005524">
    <property type="term" value="F:ATP binding"/>
    <property type="evidence" value="ECO:0007669"/>
    <property type="project" value="UniProtKB-KW"/>
</dbReference>
<dbReference type="InterPro" id="IPR003593">
    <property type="entry name" value="AAA+_ATPase"/>
</dbReference>
<dbReference type="Pfam" id="PF00005">
    <property type="entry name" value="ABC_tran"/>
    <property type="match status" value="1"/>
</dbReference>
<dbReference type="SMART" id="SM00382">
    <property type="entry name" value="AAA"/>
    <property type="match status" value="1"/>
</dbReference>
<reference evidence="6" key="1">
    <citation type="journal article" date="2019" name="Int. J. Syst. Evol. Microbiol.">
        <title>The Global Catalogue of Microorganisms (GCM) 10K type strain sequencing project: providing services to taxonomists for standard genome sequencing and annotation.</title>
        <authorList>
            <consortium name="The Broad Institute Genomics Platform"/>
            <consortium name="The Broad Institute Genome Sequencing Center for Infectious Disease"/>
            <person name="Wu L."/>
            <person name="Ma J."/>
        </authorList>
    </citation>
    <scope>NUCLEOTIDE SEQUENCE [LARGE SCALE GENOMIC DNA]</scope>
    <source>
        <strain evidence="6">CCUG 57401</strain>
    </source>
</reference>
<dbReference type="PROSITE" id="PS00211">
    <property type="entry name" value="ABC_TRANSPORTER_1"/>
    <property type="match status" value="1"/>
</dbReference>
<proteinExistence type="predicted"/>
<dbReference type="EMBL" id="JBHSMF010000010">
    <property type="protein sequence ID" value="MFC5499717.1"/>
    <property type="molecule type" value="Genomic_DNA"/>
</dbReference>
<evidence type="ECO:0000313" key="6">
    <source>
        <dbReference type="Proteomes" id="UP001596037"/>
    </source>
</evidence>
<evidence type="ECO:0000256" key="1">
    <source>
        <dbReference type="ARBA" id="ARBA00022475"/>
    </source>
</evidence>
<evidence type="ECO:0000256" key="2">
    <source>
        <dbReference type="ARBA" id="ARBA00022741"/>
    </source>
</evidence>
<dbReference type="PANTHER" id="PTHR43038:SF3">
    <property type="entry name" value="ABC TRANSPORTER G FAMILY MEMBER 20 ISOFORM X1"/>
    <property type="match status" value="1"/>
</dbReference>
<dbReference type="InterPro" id="IPR027417">
    <property type="entry name" value="P-loop_NTPase"/>
</dbReference>
<feature type="domain" description="ABC transporter" evidence="4">
    <location>
        <begin position="6"/>
        <end position="233"/>
    </location>
</feature>
<dbReference type="InterPro" id="IPR017871">
    <property type="entry name" value="ABC_transporter-like_CS"/>
</dbReference>